<dbReference type="EMBL" id="OE839169">
    <property type="protein sequence ID" value="CAD7585961.1"/>
    <property type="molecule type" value="Genomic_DNA"/>
</dbReference>
<organism evidence="1">
    <name type="scientific">Timema genevievae</name>
    <name type="common">Walking stick</name>
    <dbReference type="NCBI Taxonomy" id="629358"/>
    <lineage>
        <taxon>Eukaryota</taxon>
        <taxon>Metazoa</taxon>
        <taxon>Ecdysozoa</taxon>
        <taxon>Arthropoda</taxon>
        <taxon>Hexapoda</taxon>
        <taxon>Insecta</taxon>
        <taxon>Pterygota</taxon>
        <taxon>Neoptera</taxon>
        <taxon>Polyneoptera</taxon>
        <taxon>Phasmatodea</taxon>
        <taxon>Timematodea</taxon>
        <taxon>Timematoidea</taxon>
        <taxon>Timematidae</taxon>
        <taxon>Timema</taxon>
    </lineage>
</organism>
<name>A0A7R9JN75_TIMGE</name>
<evidence type="ECO:0000313" key="1">
    <source>
        <dbReference type="EMBL" id="CAD7585961.1"/>
    </source>
</evidence>
<reference evidence="1" key="1">
    <citation type="submission" date="2020-11" db="EMBL/GenBank/DDBJ databases">
        <authorList>
            <person name="Tran Van P."/>
        </authorList>
    </citation>
    <scope>NUCLEOTIDE SEQUENCE</scope>
</reference>
<protein>
    <submittedName>
        <fullName evidence="1">Uncharacterized protein</fullName>
    </submittedName>
</protein>
<proteinExistence type="predicted"/>
<sequence length="125" mass="14259">MTDYAVNNIDQYGDGYMEPEEEWEREGLLDPAWEKQQKKTPFSLILKHSSPQASSTDQAATAVSDDRVNICGVMCSAQRALRPIRGLLGSINRNSDASPHYYIMCYMNSLHVSELYWSRPRGREL</sequence>
<gene>
    <name evidence="1" type="ORF">TGEB3V08_LOCUS410</name>
</gene>
<dbReference type="AlphaFoldDB" id="A0A7R9JN75"/>
<accession>A0A7R9JN75</accession>